<name>A0ABD3E655_9LAMI</name>
<dbReference type="FunFam" id="3.40.50.2000:FF:000060">
    <property type="entry name" value="Glycosyltransferase"/>
    <property type="match status" value="1"/>
</dbReference>
<dbReference type="InterPro" id="IPR058980">
    <property type="entry name" value="Glyco_transf_N"/>
</dbReference>
<dbReference type="PROSITE" id="PS00375">
    <property type="entry name" value="UDPGT"/>
    <property type="match status" value="1"/>
</dbReference>
<proteinExistence type="inferred from homology"/>
<reference evidence="8" key="1">
    <citation type="journal article" date="2024" name="IScience">
        <title>Strigolactones Initiate the Formation of Haustorium-like Structures in Castilleja.</title>
        <authorList>
            <person name="Buerger M."/>
            <person name="Peterson D."/>
            <person name="Chory J."/>
        </authorList>
    </citation>
    <scope>NUCLEOTIDE SEQUENCE [LARGE SCALE GENOMIC DNA]</scope>
</reference>
<dbReference type="EMBL" id="JAVIJP010000007">
    <property type="protein sequence ID" value="KAL3649965.1"/>
    <property type="molecule type" value="Genomic_DNA"/>
</dbReference>
<evidence type="ECO:0000313" key="8">
    <source>
        <dbReference type="Proteomes" id="UP001632038"/>
    </source>
</evidence>
<dbReference type="Gene3D" id="3.40.50.2000">
    <property type="entry name" value="Glycogen Phosphorylase B"/>
    <property type="match status" value="2"/>
</dbReference>
<feature type="domain" description="Glycosyltransferase N-terminal" evidence="6">
    <location>
        <begin position="9"/>
        <end position="228"/>
    </location>
</feature>
<dbReference type="Proteomes" id="UP001632038">
    <property type="component" value="Unassembled WGS sequence"/>
</dbReference>
<evidence type="ECO:0000313" key="7">
    <source>
        <dbReference type="EMBL" id="KAL3649965.1"/>
    </source>
</evidence>
<keyword evidence="3 4" id="KW-0808">Transferase</keyword>
<dbReference type="InterPro" id="IPR002213">
    <property type="entry name" value="UDP_glucos_trans"/>
</dbReference>
<comment type="similarity">
    <text evidence="1 4">Belongs to the UDP-glycosyltransferase family.</text>
</comment>
<organism evidence="7 8">
    <name type="scientific">Castilleja foliolosa</name>
    <dbReference type="NCBI Taxonomy" id="1961234"/>
    <lineage>
        <taxon>Eukaryota</taxon>
        <taxon>Viridiplantae</taxon>
        <taxon>Streptophyta</taxon>
        <taxon>Embryophyta</taxon>
        <taxon>Tracheophyta</taxon>
        <taxon>Spermatophyta</taxon>
        <taxon>Magnoliopsida</taxon>
        <taxon>eudicotyledons</taxon>
        <taxon>Gunneridae</taxon>
        <taxon>Pentapetalae</taxon>
        <taxon>asterids</taxon>
        <taxon>lamiids</taxon>
        <taxon>Lamiales</taxon>
        <taxon>Orobanchaceae</taxon>
        <taxon>Pedicularideae</taxon>
        <taxon>Castillejinae</taxon>
        <taxon>Castilleja</taxon>
    </lineage>
</organism>
<evidence type="ECO:0000259" key="6">
    <source>
        <dbReference type="Pfam" id="PF26168"/>
    </source>
</evidence>
<evidence type="ECO:0000256" key="4">
    <source>
        <dbReference type="RuleBase" id="RU003718"/>
    </source>
</evidence>
<dbReference type="Pfam" id="PF26168">
    <property type="entry name" value="Glyco_transf_N"/>
    <property type="match status" value="1"/>
</dbReference>
<gene>
    <name evidence="7" type="ORF">CASFOL_006368</name>
</gene>
<protein>
    <recommendedName>
        <fullName evidence="5">Glycosyltransferase</fullName>
        <ecNumber evidence="5">2.4.1.-</ecNumber>
    </recommendedName>
</protein>
<dbReference type="GO" id="GO:0016138">
    <property type="term" value="P:glycoside biosynthetic process"/>
    <property type="evidence" value="ECO:0007669"/>
    <property type="project" value="UniProtKB-ARBA"/>
</dbReference>
<keyword evidence="2 4" id="KW-0328">Glycosyltransferase</keyword>
<dbReference type="CDD" id="cd03784">
    <property type="entry name" value="GT1_Gtf-like"/>
    <property type="match status" value="1"/>
</dbReference>
<dbReference type="SUPFAM" id="SSF53756">
    <property type="entry name" value="UDP-Glycosyltransferase/glycogen phosphorylase"/>
    <property type="match status" value="1"/>
</dbReference>
<dbReference type="Pfam" id="PF00201">
    <property type="entry name" value="UDPGT"/>
    <property type="match status" value="1"/>
</dbReference>
<sequence>MGSQKACLKVVLFPWLAHGHISPFLDLAITLSKNNFTCYIISTPVNLTSITPKIPKQHSARINLVELHLPTSPELPPHHHTTNGLPAHLHTPLRNALKAAKPDFSNLLTSLKPDLVIHDILQLWAGLVASQHNLPSLTFFTASAAPLSYFYHLGMRPGDKFPFPAIQLDRFELAMALGYLESSKNEEIVERSGDNEILILLVNTSREMEGKYMDYLSELMSKKIVPVGALVRDPSVDNGGIDDLDTIMEWLGSKEENSTVFVSFGTEYFLKKEEIEEVAGGLEMSGLNFIWVLRFSKEELPEGFIERVGERGRVVEKWAPQTRILRHSSVGGFVSHCGWSSVKESIEFGVPIVAVPMHLDQPVNAKLVVELGVGVEVKRDGEGRVKRDEISRAIRDVVVGDELRMRVGERRESIRSRSRDEAEDVARVLTEICTVVKEH</sequence>
<keyword evidence="8" id="KW-1185">Reference proteome</keyword>
<evidence type="ECO:0000256" key="1">
    <source>
        <dbReference type="ARBA" id="ARBA00009995"/>
    </source>
</evidence>
<dbReference type="AlphaFoldDB" id="A0ABD3E655"/>
<dbReference type="InterPro" id="IPR035595">
    <property type="entry name" value="UDP_glycos_trans_CS"/>
</dbReference>
<comment type="caution">
    <text evidence="7">The sequence shown here is derived from an EMBL/GenBank/DDBJ whole genome shotgun (WGS) entry which is preliminary data.</text>
</comment>
<accession>A0ABD3E655</accession>
<evidence type="ECO:0000256" key="3">
    <source>
        <dbReference type="ARBA" id="ARBA00022679"/>
    </source>
</evidence>
<dbReference type="PANTHER" id="PTHR48044:SF14">
    <property type="entry name" value="GLYCOSYLTRANSFERASE"/>
    <property type="match status" value="1"/>
</dbReference>
<dbReference type="PANTHER" id="PTHR48044">
    <property type="entry name" value="GLYCOSYLTRANSFERASE"/>
    <property type="match status" value="1"/>
</dbReference>
<evidence type="ECO:0000256" key="5">
    <source>
        <dbReference type="RuleBase" id="RU362057"/>
    </source>
</evidence>
<evidence type="ECO:0000256" key="2">
    <source>
        <dbReference type="ARBA" id="ARBA00022676"/>
    </source>
</evidence>
<dbReference type="GO" id="GO:0008194">
    <property type="term" value="F:UDP-glycosyltransferase activity"/>
    <property type="evidence" value="ECO:0007669"/>
    <property type="project" value="UniProtKB-ARBA"/>
</dbReference>
<dbReference type="EC" id="2.4.1.-" evidence="5"/>